<reference evidence="1" key="1">
    <citation type="submission" date="2021-09" db="EMBL/GenBank/DDBJ databases">
        <title>The genome of Mauremys mutica provides insights into the evolution of semi-aquatic lifestyle.</title>
        <authorList>
            <person name="Gong S."/>
            <person name="Gao Y."/>
        </authorList>
    </citation>
    <scope>NUCLEOTIDE SEQUENCE</scope>
    <source>
        <strain evidence="1">MM-2020</strain>
        <tissue evidence="1">Muscle</tissue>
    </source>
</reference>
<evidence type="ECO:0000313" key="1">
    <source>
        <dbReference type="EMBL" id="KAH1184442.1"/>
    </source>
</evidence>
<organism evidence="1 2">
    <name type="scientific">Mauremys mutica</name>
    <name type="common">yellowpond turtle</name>
    <dbReference type="NCBI Taxonomy" id="74926"/>
    <lineage>
        <taxon>Eukaryota</taxon>
        <taxon>Metazoa</taxon>
        <taxon>Chordata</taxon>
        <taxon>Craniata</taxon>
        <taxon>Vertebrata</taxon>
        <taxon>Euteleostomi</taxon>
        <taxon>Archelosauria</taxon>
        <taxon>Testudinata</taxon>
        <taxon>Testudines</taxon>
        <taxon>Cryptodira</taxon>
        <taxon>Durocryptodira</taxon>
        <taxon>Testudinoidea</taxon>
        <taxon>Geoemydidae</taxon>
        <taxon>Geoemydinae</taxon>
        <taxon>Mauremys</taxon>
    </lineage>
</organism>
<proteinExistence type="predicted"/>
<dbReference type="EMBL" id="JAHDVG010000465">
    <property type="protein sequence ID" value="KAH1184442.1"/>
    <property type="molecule type" value="Genomic_DNA"/>
</dbReference>
<dbReference type="Proteomes" id="UP000827986">
    <property type="component" value="Unassembled WGS sequence"/>
</dbReference>
<keyword evidence="2" id="KW-1185">Reference proteome</keyword>
<gene>
    <name evidence="1" type="ORF">KIL84_015058</name>
</gene>
<accession>A0A9D3XRC3</accession>
<evidence type="ECO:0000313" key="2">
    <source>
        <dbReference type="Proteomes" id="UP000827986"/>
    </source>
</evidence>
<name>A0A9D3XRC3_9SAUR</name>
<protein>
    <submittedName>
        <fullName evidence="1">Uncharacterized protein</fullName>
    </submittedName>
</protein>
<dbReference type="AlphaFoldDB" id="A0A9D3XRC3"/>
<comment type="caution">
    <text evidence="1">The sequence shown here is derived from an EMBL/GenBank/DDBJ whole genome shotgun (WGS) entry which is preliminary data.</text>
</comment>
<sequence>MLHASPIPLPRVRCRVGGKFVNFLAHPLDTAYHVSAEPCLDAILSLSQQKTSMLPTKWAKYGNSYQKAWVKEEELEDWIKPVVGDDDSKAACRFVKIQILAHHAGTDKHKTNVTPFSSMHLTDTGFTESKLQP</sequence>